<protein>
    <submittedName>
        <fullName evidence="1">Uncharacterized protein</fullName>
    </submittedName>
</protein>
<keyword evidence="2" id="KW-1185">Reference proteome</keyword>
<proteinExistence type="predicted"/>
<evidence type="ECO:0000313" key="1">
    <source>
        <dbReference type="EMBL" id="CAH1099677.1"/>
    </source>
</evidence>
<dbReference type="Proteomes" id="UP001153636">
    <property type="component" value="Chromosome 1"/>
</dbReference>
<reference evidence="1" key="1">
    <citation type="submission" date="2022-01" db="EMBL/GenBank/DDBJ databases">
        <authorList>
            <person name="King R."/>
        </authorList>
    </citation>
    <scope>NUCLEOTIDE SEQUENCE</scope>
</reference>
<gene>
    <name evidence="1" type="ORF">PSYICH_LOCUS1277</name>
</gene>
<dbReference type="OrthoDB" id="7452077at2759"/>
<name>A0A9P0CJA0_9CUCU</name>
<dbReference type="AlphaFoldDB" id="A0A9P0CJA0"/>
<accession>A0A9P0CJA0</accession>
<sequence>MRQLVVDVQGFKLENNKFLVKEFAAFDGIHICHYVFKPPFPLRLLSPNLHRQAIWLMNNYHYIDWNVGSTPVHQFGNILKFLSEKTDMIYVKGIEKANYIKKYSQVPVYEFDEQPALQPMESKCFYHTKNNGVCAISNVFFLYNNFMM</sequence>
<dbReference type="EMBL" id="OV651813">
    <property type="protein sequence ID" value="CAH1099677.1"/>
    <property type="molecule type" value="Genomic_DNA"/>
</dbReference>
<evidence type="ECO:0000313" key="2">
    <source>
        <dbReference type="Proteomes" id="UP001153636"/>
    </source>
</evidence>
<organism evidence="1 2">
    <name type="scientific">Psylliodes chrysocephalus</name>
    <dbReference type="NCBI Taxonomy" id="3402493"/>
    <lineage>
        <taxon>Eukaryota</taxon>
        <taxon>Metazoa</taxon>
        <taxon>Ecdysozoa</taxon>
        <taxon>Arthropoda</taxon>
        <taxon>Hexapoda</taxon>
        <taxon>Insecta</taxon>
        <taxon>Pterygota</taxon>
        <taxon>Neoptera</taxon>
        <taxon>Endopterygota</taxon>
        <taxon>Coleoptera</taxon>
        <taxon>Polyphaga</taxon>
        <taxon>Cucujiformia</taxon>
        <taxon>Chrysomeloidea</taxon>
        <taxon>Chrysomelidae</taxon>
        <taxon>Galerucinae</taxon>
        <taxon>Alticini</taxon>
        <taxon>Psylliodes</taxon>
    </lineage>
</organism>